<sequence>MDEYMGIVKLFAGNFAPRGWMFCDGRILSIAQNSALFSLLGTTYGGDGITTFALPNLIGRMALGAGNMSSNKSYPLGIIAGTEQNTLLQQNMPSMAGGFQLKVANANSTVSAPAANTAIAITGNQVGRDFTAIPSFVQTDPDTAINAKSITYTGQNLPVNNMPPYLGLNYIICVSGIYPSRD</sequence>
<dbReference type="Proteomes" id="UP000661696">
    <property type="component" value="Unassembled WGS sequence"/>
</dbReference>
<evidence type="ECO:0000259" key="1">
    <source>
        <dbReference type="Pfam" id="PF07484"/>
    </source>
</evidence>
<organism evidence="2 3">
    <name type="scientific">Chryseobacterium endalhagicum</name>
    <dbReference type="NCBI Taxonomy" id="2797638"/>
    <lineage>
        <taxon>Bacteria</taxon>
        <taxon>Pseudomonadati</taxon>
        <taxon>Bacteroidota</taxon>
        <taxon>Flavobacteriia</taxon>
        <taxon>Flavobacteriales</taxon>
        <taxon>Weeksellaceae</taxon>
        <taxon>Chryseobacterium group</taxon>
        <taxon>Chryseobacterium</taxon>
    </lineage>
</organism>
<comment type="caution">
    <text evidence="2">The sequence shown here is derived from an EMBL/GenBank/DDBJ whole genome shotgun (WGS) entry which is preliminary data.</text>
</comment>
<evidence type="ECO:0000313" key="3">
    <source>
        <dbReference type="Proteomes" id="UP000661696"/>
    </source>
</evidence>
<dbReference type="RefSeq" id="WP_202092452.1">
    <property type="nucleotide sequence ID" value="NZ_JAELVM010000002.1"/>
</dbReference>
<dbReference type="SUPFAM" id="SSF88874">
    <property type="entry name" value="Receptor-binding domain of short tail fibre protein gp12"/>
    <property type="match status" value="1"/>
</dbReference>
<reference evidence="2 3" key="1">
    <citation type="submission" date="2020-12" db="EMBL/GenBank/DDBJ databases">
        <title>Chryseobacterium endoalhailicus sp. nov., isolated from seed of leguminous plant.</title>
        <authorList>
            <person name="Zhang X."/>
        </authorList>
    </citation>
    <scope>NUCLEOTIDE SEQUENCE [LARGE SCALE GENOMIC DNA]</scope>
    <source>
        <strain evidence="2 3">L7</strain>
    </source>
</reference>
<dbReference type="InterPro" id="IPR011083">
    <property type="entry name" value="Phage_tail_collar_dom"/>
</dbReference>
<dbReference type="Pfam" id="PF07484">
    <property type="entry name" value="Collar"/>
    <property type="match status" value="1"/>
</dbReference>
<keyword evidence="3" id="KW-1185">Reference proteome</keyword>
<name>A0ABS1QI18_9FLAO</name>
<accession>A0ABS1QI18</accession>
<dbReference type="InterPro" id="IPR037053">
    <property type="entry name" value="Phage_tail_collar_dom_sf"/>
</dbReference>
<dbReference type="Gene3D" id="3.90.1340.10">
    <property type="entry name" value="Phage tail collar domain"/>
    <property type="match status" value="1"/>
</dbReference>
<evidence type="ECO:0000313" key="2">
    <source>
        <dbReference type="EMBL" id="MBL1222254.1"/>
    </source>
</evidence>
<gene>
    <name evidence="2" type="ORF">JET18_15480</name>
</gene>
<dbReference type="EMBL" id="JAELVM010000002">
    <property type="protein sequence ID" value="MBL1222254.1"/>
    <property type="molecule type" value="Genomic_DNA"/>
</dbReference>
<proteinExistence type="predicted"/>
<feature type="domain" description="Phage tail collar" evidence="1">
    <location>
        <begin position="6"/>
        <end position="61"/>
    </location>
</feature>
<protein>
    <submittedName>
        <fullName evidence="2">Phage tail protein</fullName>
    </submittedName>
</protein>